<dbReference type="AlphaFoldDB" id="A0A1M4X5H8"/>
<reference evidence="3" key="1">
    <citation type="submission" date="2016-11" db="EMBL/GenBank/DDBJ databases">
        <authorList>
            <person name="Varghese N."/>
            <person name="Submissions S."/>
        </authorList>
    </citation>
    <scope>NUCLEOTIDE SEQUENCE [LARGE SCALE GENOMIC DNA]</scope>
    <source>
        <strain evidence="3">DSM 27619</strain>
    </source>
</reference>
<dbReference type="Proteomes" id="UP000184518">
    <property type="component" value="Unassembled WGS sequence"/>
</dbReference>
<dbReference type="InterPro" id="IPR049293">
    <property type="entry name" value="DUF6843"/>
</dbReference>
<accession>A0A1M4X5H8</accession>
<keyword evidence="3" id="KW-1185">Reference proteome</keyword>
<name>A0A1M4X5H8_9FLAO</name>
<gene>
    <name evidence="2" type="ORF">SAMN05443633_102227</name>
</gene>
<proteinExistence type="predicted"/>
<dbReference type="Pfam" id="PF20862">
    <property type="entry name" value="DUF6843"/>
    <property type="match status" value="1"/>
</dbReference>
<dbReference type="STRING" id="1416778.SAMN05443633_102227"/>
<protein>
    <recommendedName>
        <fullName evidence="1">DUF6843 domain-containing protein</fullName>
    </recommendedName>
</protein>
<evidence type="ECO:0000313" key="2">
    <source>
        <dbReference type="EMBL" id="SHE88687.1"/>
    </source>
</evidence>
<sequence length="168" mass="19500">MGLFNMKTAISLVLFILILNSCRGSRPEPEIYLIPTSYRGKVNVIFNQAKGQEIMYEGDKRVYRIPENGILLTKAKPEYGFIRHEYHFVDSSGKRTLIKILFDNHENTEEIGIYRDGTVGIYGNSDDIQNLKYQEFYVTDKKSLDKYFSIQYDTNFLKAVQQLTGIDF</sequence>
<evidence type="ECO:0000259" key="1">
    <source>
        <dbReference type="Pfam" id="PF20862"/>
    </source>
</evidence>
<evidence type="ECO:0000313" key="3">
    <source>
        <dbReference type="Proteomes" id="UP000184518"/>
    </source>
</evidence>
<dbReference type="EMBL" id="FQUT01000002">
    <property type="protein sequence ID" value="SHE88687.1"/>
    <property type="molecule type" value="Genomic_DNA"/>
</dbReference>
<feature type="domain" description="DUF6843" evidence="1">
    <location>
        <begin position="28"/>
        <end position="143"/>
    </location>
</feature>
<organism evidence="2 3">
    <name type="scientific">Chryseobacterium arachidis</name>
    <dbReference type="NCBI Taxonomy" id="1416778"/>
    <lineage>
        <taxon>Bacteria</taxon>
        <taxon>Pseudomonadati</taxon>
        <taxon>Bacteroidota</taxon>
        <taxon>Flavobacteriia</taxon>
        <taxon>Flavobacteriales</taxon>
        <taxon>Weeksellaceae</taxon>
        <taxon>Chryseobacterium group</taxon>
        <taxon>Chryseobacterium</taxon>
    </lineage>
</organism>